<dbReference type="InterPro" id="IPR001810">
    <property type="entry name" value="F-box_dom"/>
</dbReference>
<dbReference type="CDD" id="cd22160">
    <property type="entry name" value="F-box_AtFBL13-like"/>
    <property type="match status" value="1"/>
</dbReference>
<feature type="domain" description="F-box/LRR-repeat protein 15/At3g58940/PEG3-like LRR" evidence="3">
    <location>
        <begin position="173"/>
        <end position="371"/>
    </location>
</feature>
<feature type="domain" description="FBD" evidence="2">
    <location>
        <begin position="389"/>
        <end position="423"/>
    </location>
</feature>
<organism evidence="4 5">
    <name type="scientific">Urochloa decumbens</name>
    <dbReference type="NCBI Taxonomy" id="240449"/>
    <lineage>
        <taxon>Eukaryota</taxon>
        <taxon>Viridiplantae</taxon>
        <taxon>Streptophyta</taxon>
        <taxon>Embryophyta</taxon>
        <taxon>Tracheophyta</taxon>
        <taxon>Spermatophyta</taxon>
        <taxon>Magnoliopsida</taxon>
        <taxon>Liliopsida</taxon>
        <taxon>Poales</taxon>
        <taxon>Poaceae</taxon>
        <taxon>PACMAD clade</taxon>
        <taxon>Panicoideae</taxon>
        <taxon>Panicodae</taxon>
        <taxon>Paniceae</taxon>
        <taxon>Melinidinae</taxon>
        <taxon>Urochloa</taxon>
    </lineage>
</organism>
<evidence type="ECO:0000259" key="1">
    <source>
        <dbReference type="Pfam" id="PF00646"/>
    </source>
</evidence>
<dbReference type="Pfam" id="PF08387">
    <property type="entry name" value="FBD"/>
    <property type="match status" value="1"/>
</dbReference>
<dbReference type="InterPro" id="IPR055411">
    <property type="entry name" value="LRR_FXL15/At3g58940/PEG3-like"/>
</dbReference>
<dbReference type="Gene3D" id="3.80.10.10">
    <property type="entry name" value="Ribonuclease Inhibitor"/>
    <property type="match status" value="1"/>
</dbReference>
<dbReference type="AlphaFoldDB" id="A0ABC9F5Q2"/>
<evidence type="ECO:0008006" key="6">
    <source>
        <dbReference type="Google" id="ProtNLM"/>
    </source>
</evidence>
<protein>
    <recommendedName>
        <fullName evidence="6">F-box domain-containing protein</fullName>
    </recommendedName>
</protein>
<dbReference type="PANTHER" id="PTHR32141:SF160">
    <property type="entry name" value="F-BOX DOMAIN-CONTAINING PROTEIN"/>
    <property type="match status" value="1"/>
</dbReference>
<feature type="domain" description="F-box" evidence="1">
    <location>
        <begin position="44"/>
        <end position="83"/>
    </location>
</feature>
<dbReference type="PANTHER" id="PTHR32141">
    <property type="match status" value="1"/>
</dbReference>
<evidence type="ECO:0000259" key="2">
    <source>
        <dbReference type="Pfam" id="PF08387"/>
    </source>
</evidence>
<proteinExistence type="predicted"/>
<dbReference type="EMBL" id="OZ075115">
    <property type="protein sequence ID" value="CAL5069585.1"/>
    <property type="molecule type" value="Genomic_DNA"/>
</dbReference>
<dbReference type="Proteomes" id="UP001497457">
    <property type="component" value="Chromosome 5rd"/>
</dbReference>
<keyword evidence="5" id="KW-1185">Reference proteome</keyword>
<gene>
    <name evidence="4" type="ORF">URODEC1_LOCUS102292</name>
</gene>
<evidence type="ECO:0000259" key="3">
    <source>
        <dbReference type="Pfam" id="PF24758"/>
    </source>
</evidence>
<name>A0ABC9F5Q2_9POAL</name>
<evidence type="ECO:0000313" key="5">
    <source>
        <dbReference type="Proteomes" id="UP001497457"/>
    </source>
</evidence>
<dbReference type="InterPro" id="IPR006566">
    <property type="entry name" value="FBD"/>
</dbReference>
<reference evidence="4" key="1">
    <citation type="submission" date="2024-10" db="EMBL/GenBank/DDBJ databases">
        <authorList>
            <person name="Ryan C."/>
        </authorList>
    </citation>
    <scope>NUCLEOTIDE SEQUENCE [LARGE SCALE GENOMIC DNA]</scope>
</reference>
<dbReference type="InterPro" id="IPR036047">
    <property type="entry name" value="F-box-like_dom_sf"/>
</dbReference>
<dbReference type="InterPro" id="IPR055302">
    <property type="entry name" value="F-box_dom-containing"/>
</dbReference>
<dbReference type="InterPro" id="IPR053781">
    <property type="entry name" value="F-box_AtFBL13-like"/>
</dbReference>
<dbReference type="Pfam" id="PF00646">
    <property type="entry name" value="F-box"/>
    <property type="match status" value="1"/>
</dbReference>
<dbReference type="SUPFAM" id="SSF81383">
    <property type="entry name" value="F-box domain"/>
    <property type="match status" value="1"/>
</dbReference>
<dbReference type="Pfam" id="PF24758">
    <property type="entry name" value="LRR_At5g56370"/>
    <property type="match status" value="1"/>
</dbReference>
<sequence>MPTATSRLPPRRHSSAVGMVAGAKVKGKGRLRAEEEEGQGMDRISGLPDAILGDIVSLLPAKDSARTQVLSSRWRCIWLSAPLNLDLRFHPIPFGAVTHILSSHPGPGRRFSTPVGHYCYNLSAANLDDCLLSPALNNLQELSFGYDVACDGNWGNPPPLPASVLRLSPWRWNWQDPPPLLTSALRFSRTLRIARFRVCRFPDEINVHLPLLQELGLSKVIISESSLQALLAGCPALQSLMLTDNNGYSSVHIASPTLRSMYVASGSRDIKLQRLIIEDAPCLERLHDRARHGEVMKILVISAPKLGTLGHLDDRLTTLQVGTAVFQGLRPVTMTAVVRSVKVIALKNTKLSLDVILNFMRCFPCLEELNIRTIFGGKKNVWGPKYRNLRHLKKLVLIGYEGCESHVNFVKFFVLKARVLESIRLEVPFTYIMSRWIGGQRKLLQFEKRASRSAQLDIELVRGYQTEALLEA</sequence>
<dbReference type="InterPro" id="IPR032675">
    <property type="entry name" value="LRR_dom_sf"/>
</dbReference>
<evidence type="ECO:0000313" key="4">
    <source>
        <dbReference type="EMBL" id="CAL5069585.1"/>
    </source>
</evidence>
<accession>A0ABC9F5Q2</accession>
<dbReference type="SUPFAM" id="SSF52058">
    <property type="entry name" value="L domain-like"/>
    <property type="match status" value="1"/>
</dbReference>